<feature type="domain" description="Alpha-L-rhamnosidase six-hairpin glycosidase" evidence="2">
    <location>
        <begin position="199"/>
        <end position="343"/>
    </location>
</feature>
<organism evidence="4 5">
    <name type="scientific">Mangrovibacterium diazotrophicum</name>
    <dbReference type="NCBI Taxonomy" id="1261403"/>
    <lineage>
        <taxon>Bacteria</taxon>
        <taxon>Pseudomonadati</taxon>
        <taxon>Bacteroidota</taxon>
        <taxon>Bacteroidia</taxon>
        <taxon>Marinilabiliales</taxon>
        <taxon>Prolixibacteraceae</taxon>
        <taxon>Mangrovibacterium</taxon>
    </lineage>
</organism>
<feature type="signal peptide" evidence="1">
    <location>
        <begin position="1"/>
        <end position="20"/>
    </location>
</feature>
<dbReference type="Pfam" id="PF17389">
    <property type="entry name" value="Bac_rhamnosid6H"/>
    <property type="match status" value="1"/>
</dbReference>
<keyword evidence="1" id="KW-0732">Signal</keyword>
<evidence type="ECO:0000313" key="5">
    <source>
        <dbReference type="Proteomes" id="UP000283387"/>
    </source>
</evidence>
<dbReference type="OrthoDB" id="9815108at2"/>
<gene>
    <name evidence="4" type="ORF">BC643_1205</name>
</gene>
<accession>A0A419W618</accession>
<dbReference type="InterPro" id="IPR008928">
    <property type="entry name" value="6-hairpin_glycosidase_sf"/>
</dbReference>
<dbReference type="Gene3D" id="2.60.420.10">
    <property type="entry name" value="Maltose phosphorylase, domain 3"/>
    <property type="match status" value="1"/>
</dbReference>
<comment type="caution">
    <text evidence="4">The sequence shown here is derived from an EMBL/GenBank/DDBJ whole genome shotgun (WGS) entry which is preliminary data.</text>
</comment>
<dbReference type="InterPro" id="IPR012341">
    <property type="entry name" value="6hp_glycosidase-like_sf"/>
</dbReference>
<keyword evidence="5" id="KW-1185">Reference proteome</keyword>
<dbReference type="GO" id="GO:0005975">
    <property type="term" value="P:carbohydrate metabolic process"/>
    <property type="evidence" value="ECO:0007669"/>
    <property type="project" value="InterPro"/>
</dbReference>
<feature type="domain" description="Alpha-L-rhamnosidase C-terminal" evidence="3">
    <location>
        <begin position="526"/>
        <end position="581"/>
    </location>
</feature>
<dbReference type="Proteomes" id="UP000283387">
    <property type="component" value="Unassembled WGS sequence"/>
</dbReference>
<reference evidence="4 5" key="1">
    <citation type="submission" date="2018-09" db="EMBL/GenBank/DDBJ databases">
        <title>Genomic Encyclopedia of Archaeal and Bacterial Type Strains, Phase II (KMG-II): from individual species to whole genera.</title>
        <authorList>
            <person name="Goeker M."/>
        </authorList>
    </citation>
    <scope>NUCLEOTIDE SEQUENCE [LARGE SCALE GENOMIC DNA]</scope>
    <source>
        <strain evidence="4 5">DSM 27148</strain>
    </source>
</reference>
<proteinExistence type="predicted"/>
<dbReference type="InterPro" id="IPR035398">
    <property type="entry name" value="Bac_rhamnosid_C"/>
</dbReference>
<dbReference type="EMBL" id="RAPN01000001">
    <property type="protein sequence ID" value="RKD90860.1"/>
    <property type="molecule type" value="Genomic_DNA"/>
</dbReference>
<dbReference type="Pfam" id="PF17390">
    <property type="entry name" value="Bac_rhamnosid_C"/>
    <property type="match status" value="1"/>
</dbReference>
<dbReference type="SUPFAM" id="SSF48208">
    <property type="entry name" value="Six-hairpin glycosidases"/>
    <property type="match status" value="1"/>
</dbReference>
<dbReference type="AlphaFoldDB" id="A0A419W618"/>
<dbReference type="RefSeq" id="WP_120272222.1">
    <property type="nucleotide sequence ID" value="NZ_RAPN01000001.1"/>
</dbReference>
<evidence type="ECO:0000256" key="1">
    <source>
        <dbReference type="SAM" id="SignalP"/>
    </source>
</evidence>
<evidence type="ECO:0000313" key="4">
    <source>
        <dbReference type="EMBL" id="RKD90860.1"/>
    </source>
</evidence>
<dbReference type="Gene3D" id="1.50.10.10">
    <property type="match status" value="1"/>
</dbReference>
<dbReference type="PANTHER" id="PTHR34987:SF6">
    <property type="entry name" value="ALPHA-L-RHAMNOSIDASE SIX-HAIRPIN GLYCOSIDASE DOMAIN-CONTAINING PROTEIN"/>
    <property type="match status" value="1"/>
</dbReference>
<evidence type="ECO:0000259" key="2">
    <source>
        <dbReference type="Pfam" id="PF17389"/>
    </source>
</evidence>
<name>A0A419W618_9BACT</name>
<feature type="chain" id="PRO_5019304589" evidence="1">
    <location>
        <begin position="21"/>
        <end position="589"/>
    </location>
</feature>
<dbReference type="InterPro" id="IPR035396">
    <property type="entry name" value="Bac_rhamnosid6H"/>
</dbReference>
<evidence type="ECO:0000259" key="3">
    <source>
        <dbReference type="Pfam" id="PF17390"/>
    </source>
</evidence>
<sequence>MNKLILSIALITFSVISAIAQIPPVFNQQDSLRIRKSKLSQLYISPKRIVWTSDPSGRKVKNANSLLNTGVGQADLNKGDFLMLANRGVETEQGLIIDFGREIQGGIEIVTTISNSSPAGRIRIRLGESVSETMSEVGIDGATNDHAIRDFIVTIPRLGRTVVGESGFRFVQINLVDPNSRIQIKEVNAVMSYRDIPYKGSFTCSDDRLNEIWMTGAYTVHMNMQNYLWDGIKRDRLVWVGDMHPEVMTINSVFGYNEVVPKSLDFVRDGTPLPKWMNNISSYSLWWILIQRDWYYYQGNLEYLKKQEDYLVNLLGQLTRNVDENGVEQMESERFLDWPSSENTQAIHAGLQSLMLMGFKAGEQLCNALGNKETEKLCQEYVAKLKQHVPEMADSKQAAALLAISGLVSPSKANREILSQDGVHKMSTFYGYYMLIARAMASDYQGAIDNIREYWGGMLDLGATTFWEDFDIDWMENAARIDELVPEGKIDVHKTYGGYCYKQFRHSFCHGWASGPTAWLTTYVLGVNVLEPGCKTIRISPHLGDLQWVKGSFPTPYGELYIEHHKTANGDVKTTYDKPKGIKVIIEKE</sequence>
<protein>
    <submittedName>
        <fullName evidence="4">Alpha-L-rhamnosidase-like protein</fullName>
    </submittedName>
</protein>
<dbReference type="PANTHER" id="PTHR34987">
    <property type="entry name" value="C, PUTATIVE (AFU_ORTHOLOGUE AFUA_3G02880)-RELATED"/>
    <property type="match status" value="1"/>
</dbReference>